<proteinExistence type="predicted"/>
<reference evidence="3" key="3">
    <citation type="submission" date="2018-08" db="UniProtKB">
        <authorList>
            <consortium name="EnsemblPlants"/>
        </authorList>
    </citation>
    <scope>IDENTIFICATION</scope>
    <source>
        <strain evidence="3">cv. Bd21</strain>
    </source>
</reference>
<dbReference type="Proteomes" id="UP000008810">
    <property type="component" value="Chromosome 2"/>
</dbReference>
<dbReference type="Pfam" id="PF20241">
    <property type="entry name" value="DUF6598"/>
    <property type="match status" value="1"/>
</dbReference>
<dbReference type="InterPro" id="IPR046533">
    <property type="entry name" value="DUF6598"/>
</dbReference>
<dbReference type="InterPro" id="IPR001938">
    <property type="entry name" value="Thaumatin"/>
</dbReference>
<accession>A0A0Q3QMP0</accession>
<name>A0A0Q3QMP0_BRADI</name>
<dbReference type="OrthoDB" id="681537at2759"/>
<reference evidence="2 3" key="1">
    <citation type="journal article" date="2010" name="Nature">
        <title>Genome sequencing and analysis of the model grass Brachypodium distachyon.</title>
        <authorList>
            <consortium name="International Brachypodium Initiative"/>
        </authorList>
    </citation>
    <scope>NUCLEOTIDE SEQUENCE [LARGE SCALE GENOMIC DNA]</scope>
    <source>
        <strain evidence="2 3">Bd21</strain>
    </source>
</reference>
<dbReference type="KEGG" id="bdi:112270543"/>
<dbReference type="STRING" id="15368.A0A0Q3QMP0"/>
<reference evidence="2" key="2">
    <citation type="submission" date="2017-06" db="EMBL/GenBank/DDBJ databases">
        <title>WGS assembly of Brachypodium distachyon.</title>
        <authorList>
            <consortium name="The International Brachypodium Initiative"/>
            <person name="Lucas S."/>
            <person name="Harmon-Smith M."/>
            <person name="Lail K."/>
            <person name="Tice H."/>
            <person name="Grimwood J."/>
            <person name="Bruce D."/>
            <person name="Barry K."/>
            <person name="Shu S."/>
            <person name="Lindquist E."/>
            <person name="Wang M."/>
            <person name="Pitluck S."/>
            <person name="Vogel J.P."/>
            <person name="Garvin D.F."/>
            <person name="Mockler T.C."/>
            <person name="Schmutz J."/>
            <person name="Rokhsar D."/>
            <person name="Bevan M.W."/>
        </authorList>
    </citation>
    <scope>NUCLEOTIDE SEQUENCE</scope>
    <source>
        <strain evidence="2">Bd21</strain>
    </source>
</reference>
<dbReference type="AlphaFoldDB" id="A0A0Q3QMP0"/>
<evidence type="ECO:0000259" key="1">
    <source>
        <dbReference type="Pfam" id="PF20241"/>
    </source>
</evidence>
<feature type="domain" description="DUF6598" evidence="1">
    <location>
        <begin position="16"/>
        <end position="258"/>
    </location>
</feature>
<evidence type="ECO:0000313" key="3">
    <source>
        <dbReference type="EnsemblPlants" id="KQK02738"/>
    </source>
</evidence>
<sequence length="267" mass="29607">MALTDDNFSGSCKDALQIDSIKIASIRGGLRWPLDVFGMVVARDVLDNRKRNIIFARARTNCQTITEEHPYLELTGPTRAVVACLDPRNIEVMLKVKAGAAESEDRDLSFLALTLKHRGYCSYDEDYTSKRSTLELTFRHIESSVEATISVQLVGGSSWPEGFQGVFTVSIASIDDAEIVLLDFDNKLPVVGDSGVIKLSRRVVSVEHRKGRLKVSVVARREKGEDIARSDDIVFTSKYVGRSRGVVDVGSCKLQVTVAWSVFNRYS</sequence>
<dbReference type="Gramene" id="KQK02738">
    <property type="protein sequence ID" value="KQK02738"/>
    <property type="gene ID" value="BRADI_2g03374v3"/>
</dbReference>
<dbReference type="PANTHER" id="PTHR33065:SF61">
    <property type="entry name" value="EXPRESSED PROTEIN"/>
    <property type="match status" value="1"/>
</dbReference>
<gene>
    <name evidence="3" type="primary">LOC112270543</name>
    <name evidence="2" type="ORF">BRADI_2g03374v3</name>
</gene>
<dbReference type="RefSeq" id="XP_024313954.1">
    <property type="nucleotide sequence ID" value="XM_024458186.1"/>
</dbReference>
<organism evidence="2">
    <name type="scientific">Brachypodium distachyon</name>
    <name type="common">Purple false brome</name>
    <name type="synonym">Trachynia distachya</name>
    <dbReference type="NCBI Taxonomy" id="15368"/>
    <lineage>
        <taxon>Eukaryota</taxon>
        <taxon>Viridiplantae</taxon>
        <taxon>Streptophyta</taxon>
        <taxon>Embryophyta</taxon>
        <taxon>Tracheophyta</taxon>
        <taxon>Spermatophyta</taxon>
        <taxon>Magnoliopsida</taxon>
        <taxon>Liliopsida</taxon>
        <taxon>Poales</taxon>
        <taxon>Poaceae</taxon>
        <taxon>BOP clade</taxon>
        <taxon>Pooideae</taxon>
        <taxon>Stipodae</taxon>
        <taxon>Brachypodieae</taxon>
        <taxon>Brachypodium</taxon>
    </lineage>
</organism>
<dbReference type="GeneID" id="112270543"/>
<dbReference type="PANTHER" id="PTHR33065">
    <property type="entry name" value="OS07G0486400 PROTEIN"/>
    <property type="match status" value="1"/>
</dbReference>
<dbReference type="PIRSF" id="PIRSF002703">
    <property type="entry name" value="Thaumatin"/>
    <property type="match status" value="1"/>
</dbReference>
<protein>
    <recommendedName>
        <fullName evidence="1">DUF6598 domain-containing protein</fullName>
    </recommendedName>
</protein>
<evidence type="ECO:0000313" key="4">
    <source>
        <dbReference type="Proteomes" id="UP000008810"/>
    </source>
</evidence>
<dbReference type="EnsemblPlants" id="KQK02738">
    <property type="protein sequence ID" value="KQK02738"/>
    <property type="gene ID" value="BRADI_2g03374v3"/>
</dbReference>
<dbReference type="EMBL" id="CM000881">
    <property type="protein sequence ID" value="KQK02738.1"/>
    <property type="molecule type" value="Genomic_DNA"/>
</dbReference>
<keyword evidence="4" id="KW-1185">Reference proteome</keyword>
<evidence type="ECO:0000313" key="2">
    <source>
        <dbReference type="EMBL" id="KQK02738.1"/>
    </source>
</evidence>